<dbReference type="InterPro" id="IPR024462">
    <property type="entry name" value="GH116_N"/>
</dbReference>
<dbReference type="PANTHER" id="PTHR12654:SF0">
    <property type="entry name" value="NON-LYSOSOMAL GLUCOSYLCERAMIDASE"/>
    <property type="match status" value="1"/>
</dbReference>
<dbReference type="OrthoDB" id="1717020at2759"/>
<organism evidence="2 3">
    <name type="scientific">Cuscuta campestris</name>
    <dbReference type="NCBI Taxonomy" id="132261"/>
    <lineage>
        <taxon>Eukaryota</taxon>
        <taxon>Viridiplantae</taxon>
        <taxon>Streptophyta</taxon>
        <taxon>Embryophyta</taxon>
        <taxon>Tracheophyta</taxon>
        <taxon>Spermatophyta</taxon>
        <taxon>Magnoliopsida</taxon>
        <taxon>eudicotyledons</taxon>
        <taxon>Gunneridae</taxon>
        <taxon>Pentapetalae</taxon>
        <taxon>asterids</taxon>
        <taxon>lamiids</taxon>
        <taxon>Solanales</taxon>
        <taxon>Convolvulaceae</taxon>
        <taxon>Cuscuteae</taxon>
        <taxon>Cuscuta</taxon>
        <taxon>Cuscuta subgen. Grammica</taxon>
        <taxon>Cuscuta sect. Cleistogrammica</taxon>
    </lineage>
</organism>
<dbReference type="PANTHER" id="PTHR12654">
    <property type="entry name" value="BILE ACID BETA-GLUCOSIDASE-RELATED"/>
    <property type="match status" value="1"/>
</dbReference>
<evidence type="ECO:0000259" key="1">
    <source>
        <dbReference type="Pfam" id="PF12215"/>
    </source>
</evidence>
<dbReference type="AlphaFoldDB" id="A0A484L9C7"/>
<dbReference type="Pfam" id="PF12215">
    <property type="entry name" value="Glyco_hydr_116N"/>
    <property type="match status" value="1"/>
</dbReference>
<feature type="domain" description="Glycosyl-hydrolase family 116 N-terminal" evidence="1">
    <location>
        <begin position="16"/>
        <end position="197"/>
    </location>
</feature>
<dbReference type="EMBL" id="OOIL02001117">
    <property type="protein sequence ID" value="VFQ72949.1"/>
    <property type="molecule type" value="Genomic_DNA"/>
</dbReference>
<reference evidence="2 3" key="1">
    <citation type="submission" date="2018-04" db="EMBL/GenBank/DDBJ databases">
        <authorList>
            <person name="Vogel A."/>
        </authorList>
    </citation>
    <scope>NUCLEOTIDE SEQUENCE [LARGE SCALE GENOMIC DNA]</scope>
</reference>
<dbReference type="Proteomes" id="UP000595140">
    <property type="component" value="Unassembled WGS sequence"/>
</dbReference>
<name>A0A484L9C7_9ASTE</name>
<gene>
    <name evidence="2" type="ORF">CCAM_LOCUS14725</name>
</gene>
<proteinExistence type="predicted"/>
<accession>A0A484L9C7</accession>
<sequence length="198" mass="21436">MASGVGVRRSYPCLEKLVNTGKERAKVSLLFTWANSIGGASHLSGDHINEPFLGEDGVSGVLLHHKTAKDNPPVTFAIAACETQNVSISVLPCFGLTEGSCITAKDMWGKMEQDGHFDRENFSKGLSMPSSPGETHCAAVSASTWVEPHGKCTVAFALAWSSPQVKFMKGKSYFRRYTKYYGTSEKAAKDIVHDTLTS</sequence>
<evidence type="ECO:0000313" key="2">
    <source>
        <dbReference type="EMBL" id="VFQ72949.1"/>
    </source>
</evidence>
<keyword evidence="3" id="KW-1185">Reference proteome</keyword>
<dbReference type="GO" id="GO:0008422">
    <property type="term" value="F:beta-glucosidase activity"/>
    <property type="evidence" value="ECO:0007669"/>
    <property type="project" value="TreeGrafter"/>
</dbReference>
<dbReference type="InterPro" id="IPR052566">
    <property type="entry name" value="Non-lysos_glucosylceramidase"/>
</dbReference>
<protein>
    <recommendedName>
        <fullName evidence="1">Glycosyl-hydrolase family 116 N-terminal domain-containing protein</fullName>
    </recommendedName>
</protein>
<evidence type="ECO:0000313" key="3">
    <source>
        <dbReference type="Proteomes" id="UP000595140"/>
    </source>
</evidence>